<dbReference type="Proteomes" id="UP000662314">
    <property type="component" value="Unassembled WGS sequence"/>
</dbReference>
<dbReference type="GO" id="GO:0008168">
    <property type="term" value="F:methyltransferase activity"/>
    <property type="evidence" value="ECO:0007669"/>
    <property type="project" value="UniProtKB-KW"/>
</dbReference>
<dbReference type="Gene3D" id="3.40.50.150">
    <property type="entry name" value="Vaccinia Virus protein VP39"/>
    <property type="match status" value="1"/>
</dbReference>
<comment type="caution">
    <text evidence="1">The sequence shown here is derived from an EMBL/GenBank/DDBJ whole genome shotgun (WGS) entry which is preliminary data.</text>
</comment>
<reference evidence="1 2" key="1">
    <citation type="journal article" date="2021" name="Int. J. Syst. Evol. Microbiol.">
        <title>Amazonocrinis nigriterrae gen. nov., sp. nov., Atlanticothrix silvestris gen. nov., sp. nov. and Dendronalium phyllosphericum gen. nov., sp. nov., nostocacean cyanobacteria from Brazilian environments.</title>
        <authorList>
            <person name="Alvarenga D.O."/>
            <person name="Andreote A.P.D."/>
            <person name="Branco L.H.Z."/>
            <person name="Delbaje E."/>
            <person name="Cruz R.B."/>
            <person name="Varani A.M."/>
            <person name="Fiore M.F."/>
        </authorList>
    </citation>
    <scope>NUCLEOTIDE SEQUENCE [LARGE SCALE GENOMIC DNA]</scope>
    <source>
        <strain evidence="1 2">CENA369</strain>
    </source>
</reference>
<organism evidence="1 2">
    <name type="scientific">Dendronalium phyllosphericum CENA369</name>
    <dbReference type="NCBI Taxonomy" id="1725256"/>
    <lineage>
        <taxon>Bacteria</taxon>
        <taxon>Bacillati</taxon>
        <taxon>Cyanobacteriota</taxon>
        <taxon>Cyanophyceae</taxon>
        <taxon>Nostocales</taxon>
        <taxon>Nostocaceae</taxon>
        <taxon>Dendronalium</taxon>
        <taxon>Dendronalium phyllosphericum</taxon>
    </lineage>
</organism>
<keyword evidence="1" id="KW-0808">Transferase</keyword>
<proteinExistence type="predicted"/>
<evidence type="ECO:0000313" key="2">
    <source>
        <dbReference type="Proteomes" id="UP000662314"/>
    </source>
</evidence>
<dbReference type="SUPFAM" id="SSF53335">
    <property type="entry name" value="S-adenosyl-L-methionine-dependent methyltransferases"/>
    <property type="match status" value="1"/>
</dbReference>
<keyword evidence="1" id="KW-0489">Methyltransferase</keyword>
<dbReference type="InterPro" id="IPR029063">
    <property type="entry name" value="SAM-dependent_MTases_sf"/>
</dbReference>
<keyword evidence="2" id="KW-1185">Reference proteome</keyword>
<accession>A0A8J7LD16</accession>
<protein>
    <submittedName>
        <fullName evidence="1">Methyltransferase domain-containing protein</fullName>
    </submittedName>
</protein>
<sequence>MEMVVSVQFARAMSNVQNFKSAPIPVPQAMCPVCRSVMRHRLMWIFFERCTNLFDSSKKKMLHVAPEYCFQRRLSRIPNVDYLTADISMPSAMVKMDITDIQYPDNTFDVIYCSHVLEHVLDDRKAMREFHRVLTDKGWAVLQVPIERAETTYEDPSITDPAERQKAFGHLDHVRCYSAKDYEQRLIDAGFRVKRIKPLEFTNIEEIEKMRISKNEDIFLCTKS</sequence>
<dbReference type="GO" id="GO:0032259">
    <property type="term" value="P:methylation"/>
    <property type="evidence" value="ECO:0007669"/>
    <property type="project" value="UniProtKB-KW"/>
</dbReference>
<evidence type="ECO:0000313" key="1">
    <source>
        <dbReference type="EMBL" id="MBH8571513.1"/>
    </source>
</evidence>
<name>A0A8J7LD16_9NOST</name>
<gene>
    <name evidence="1" type="ORF">I8752_00420</name>
</gene>
<dbReference type="AlphaFoldDB" id="A0A8J7LD16"/>
<dbReference type="EMBL" id="JAECZA010000001">
    <property type="protein sequence ID" value="MBH8571513.1"/>
    <property type="molecule type" value="Genomic_DNA"/>
</dbReference>
<dbReference type="Pfam" id="PF13489">
    <property type="entry name" value="Methyltransf_23"/>
    <property type="match status" value="1"/>
</dbReference>
<dbReference type="CDD" id="cd02440">
    <property type="entry name" value="AdoMet_MTases"/>
    <property type="match status" value="1"/>
</dbReference>